<accession>A0ABX2RTE8</accession>
<proteinExistence type="predicted"/>
<dbReference type="RefSeq" id="WP_179805431.1">
    <property type="nucleotide sequence ID" value="NZ_JACCCQ010000001.1"/>
</dbReference>
<name>A0ABX2RTE8_9ACTN</name>
<reference evidence="1 2" key="1">
    <citation type="submission" date="2020-07" db="EMBL/GenBank/DDBJ databases">
        <title>Sequencing the genomes of 1000 actinobacteria strains.</title>
        <authorList>
            <person name="Klenk H.-P."/>
        </authorList>
    </citation>
    <scope>NUCLEOTIDE SEQUENCE [LARGE SCALE GENOMIC DNA]</scope>
    <source>
        <strain evidence="1 2">DSM 43814</strain>
    </source>
</reference>
<organism evidence="1 2">
    <name type="scientific">Micromonospora purpureochromogenes</name>
    <dbReference type="NCBI Taxonomy" id="47872"/>
    <lineage>
        <taxon>Bacteria</taxon>
        <taxon>Bacillati</taxon>
        <taxon>Actinomycetota</taxon>
        <taxon>Actinomycetes</taxon>
        <taxon>Micromonosporales</taxon>
        <taxon>Micromonosporaceae</taxon>
        <taxon>Micromonospora</taxon>
    </lineage>
</organism>
<protein>
    <submittedName>
        <fullName evidence="1">Uncharacterized protein</fullName>
    </submittedName>
</protein>
<comment type="caution">
    <text evidence="1">The sequence shown here is derived from an EMBL/GenBank/DDBJ whole genome shotgun (WGS) entry which is preliminary data.</text>
</comment>
<sequence length="500" mass="54361">MDDHGLRVGDVAVMPLPDGGYGACQVTFADRAEVDVLTLRWHSAQPPALADLAGAEPLTLDHHAHDGVLAHHRVSRNWAVPAEFVRLGTLPVPEDVRDRPNSWTGWRTLPGDVVRQRRWDRDLPTDAKESYRRAATHGPVEVDFGGGAVTVGGAVGQADLTGAGTFAVPVDGPVHWPALDRLARCTTLFWSGPDRGLTAALRARPVISTLVWRAAPAEVDLTGTGLSHVTLAGDDLRDLRLPRGVHGLTLVAPALRLAVHAADEGRWLYVVAQNVTEESLIPSGLRRAREVTLDGGGVLSTASLAALDELQQLSLVWRRPPGQLRDADGLTRFDTLNVVNLVDGYGVDEATLPELPALRHLSMYGLRRSAVARLRERYRRAGVRLVLQGAKADTWLAANLDNPFRDWVDDDDRAGAAACRAYATALGAIDKLPTQDAARRAGAEQALRSLVDRLNRIDRKHGVIDTVRREEAAEAFLGLATRAGVPETLADEWLDDWRDF</sequence>
<dbReference type="EMBL" id="JACCCQ010000001">
    <property type="protein sequence ID" value="NYF59810.1"/>
    <property type="molecule type" value="Genomic_DNA"/>
</dbReference>
<gene>
    <name evidence="1" type="ORF">HDA35_005641</name>
</gene>
<evidence type="ECO:0000313" key="2">
    <source>
        <dbReference type="Proteomes" id="UP000631553"/>
    </source>
</evidence>
<evidence type="ECO:0000313" key="1">
    <source>
        <dbReference type="EMBL" id="NYF59810.1"/>
    </source>
</evidence>
<dbReference type="Proteomes" id="UP000631553">
    <property type="component" value="Unassembled WGS sequence"/>
</dbReference>
<keyword evidence="2" id="KW-1185">Reference proteome</keyword>